<organism evidence="7">
    <name type="scientific">Streptomyces sp. Y1</name>
    <dbReference type="NCBI Taxonomy" id="3238634"/>
    <lineage>
        <taxon>Bacteria</taxon>
        <taxon>Bacillati</taxon>
        <taxon>Actinomycetota</taxon>
        <taxon>Actinomycetes</taxon>
        <taxon>Kitasatosporales</taxon>
        <taxon>Streptomycetaceae</taxon>
        <taxon>Streptomyces</taxon>
    </lineage>
</organism>
<dbReference type="InterPro" id="IPR001647">
    <property type="entry name" value="HTH_TetR"/>
</dbReference>
<protein>
    <submittedName>
        <fullName evidence="7">TetR/AcrR family transcriptional regulator</fullName>
    </submittedName>
</protein>
<evidence type="ECO:0000256" key="1">
    <source>
        <dbReference type="ARBA" id="ARBA00023015"/>
    </source>
</evidence>
<gene>
    <name evidence="7" type="ORF">AB2U05_06265</name>
</gene>
<dbReference type="GO" id="GO:0003677">
    <property type="term" value="F:DNA binding"/>
    <property type="evidence" value="ECO:0007669"/>
    <property type="project" value="UniProtKB-UniRule"/>
</dbReference>
<dbReference type="Gene3D" id="1.10.10.60">
    <property type="entry name" value="Homeodomain-like"/>
    <property type="match status" value="1"/>
</dbReference>
<dbReference type="SUPFAM" id="SSF48498">
    <property type="entry name" value="Tetracyclin repressor-like, C-terminal domain"/>
    <property type="match status" value="1"/>
</dbReference>
<evidence type="ECO:0000313" key="7">
    <source>
        <dbReference type="EMBL" id="XDQ78103.1"/>
    </source>
</evidence>
<dbReference type="Pfam" id="PF16925">
    <property type="entry name" value="TetR_C_13"/>
    <property type="match status" value="1"/>
</dbReference>
<dbReference type="SUPFAM" id="SSF46689">
    <property type="entry name" value="Homeodomain-like"/>
    <property type="match status" value="1"/>
</dbReference>
<proteinExistence type="predicted"/>
<dbReference type="PROSITE" id="PS50977">
    <property type="entry name" value="HTH_TETR_2"/>
    <property type="match status" value="1"/>
</dbReference>
<evidence type="ECO:0000256" key="3">
    <source>
        <dbReference type="ARBA" id="ARBA00023163"/>
    </source>
</evidence>
<dbReference type="Gene3D" id="1.10.357.10">
    <property type="entry name" value="Tetracycline Repressor, domain 2"/>
    <property type="match status" value="1"/>
</dbReference>
<feature type="domain" description="HTH tetR-type" evidence="6">
    <location>
        <begin position="36"/>
        <end position="96"/>
    </location>
</feature>
<dbReference type="EMBL" id="CP163445">
    <property type="protein sequence ID" value="XDQ78103.1"/>
    <property type="molecule type" value="Genomic_DNA"/>
</dbReference>
<dbReference type="PANTHER" id="PTHR47506:SF1">
    <property type="entry name" value="HTH-TYPE TRANSCRIPTIONAL REGULATOR YJDC"/>
    <property type="match status" value="1"/>
</dbReference>
<evidence type="ECO:0000256" key="2">
    <source>
        <dbReference type="ARBA" id="ARBA00023125"/>
    </source>
</evidence>
<evidence type="ECO:0000259" key="6">
    <source>
        <dbReference type="PROSITE" id="PS50977"/>
    </source>
</evidence>
<dbReference type="InterPro" id="IPR009057">
    <property type="entry name" value="Homeodomain-like_sf"/>
</dbReference>
<evidence type="ECO:0000256" key="5">
    <source>
        <dbReference type="SAM" id="MobiDB-lite"/>
    </source>
</evidence>
<keyword evidence="1" id="KW-0805">Transcription regulation</keyword>
<feature type="compositionally biased region" description="Pro residues" evidence="5">
    <location>
        <begin position="1"/>
        <end position="14"/>
    </location>
</feature>
<sequence length="225" mass="23826">MAEKTPPLPPPSPTPTTTTTPPAPGTRPARRGRPPAFDRAEALTAATRLFWERGYEATSVADLTAAMGIRPGSLYAAFGDKRALFEEVVREYGRSPAGAFLGAALAEEPTARATFARMLRDAAAVYADPGHPAGCLVISAATNVSAQDAEVQTHLRDLRNANLQVFEARLHAAQRDGELPPEADPPALARYFAAVIQGMSQQARDGATAAELARTAELALRAWPG</sequence>
<dbReference type="PANTHER" id="PTHR47506">
    <property type="entry name" value="TRANSCRIPTIONAL REGULATORY PROTEIN"/>
    <property type="match status" value="1"/>
</dbReference>
<keyword evidence="3" id="KW-0804">Transcription</keyword>
<feature type="region of interest" description="Disordered" evidence="5">
    <location>
        <begin position="1"/>
        <end position="36"/>
    </location>
</feature>
<feature type="DNA-binding region" description="H-T-H motif" evidence="4">
    <location>
        <begin position="59"/>
        <end position="78"/>
    </location>
</feature>
<reference evidence="7" key="1">
    <citation type="submission" date="2024-07" db="EMBL/GenBank/DDBJ databases">
        <authorList>
            <person name="Yu S.T."/>
        </authorList>
    </citation>
    <scope>NUCLEOTIDE SEQUENCE</scope>
    <source>
        <strain evidence="7">Y1</strain>
    </source>
</reference>
<dbReference type="RefSeq" id="WP_369182656.1">
    <property type="nucleotide sequence ID" value="NZ_CP163445.1"/>
</dbReference>
<evidence type="ECO:0000256" key="4">
    <source>
        <dbReference type="PROSITE-ProRule" id="PRU00335"/>
    </source>
</evidence>
<accession>A0AB39TEM4</accession>
<keyword evidence="2 4" id="KW-0238">DNA-binding</keyword>
<dbReference type="InterPro" id="IPR011075">
    <property type="entry name" value="TetR_C"/>
</dbReference>
<dbReference type="InterPro" id="IPR036271">
    <property type="entry name" value="Tet_transcr_reg_TetR-rel_C_sf"/>
</dbReference>
<dbReference type="Pfam" id="PF00440">
    <property type="entry name" value="TetR_N"/>
    <property type="match status" value="1"/>
</dbReference>
<dbReference type="PRINTS" id="PR00455">
    <property type="entry name" value="HTHTETR"/>
</dbReference>
<name>A0AB39TEM4_9ACTN</name>
<dbReference type="AlphaFoldDB" id="A0AB39TEM4"/>